<reference evidence="1" key="1">
    <citation type="submission" date="2015-02" db="EMBL/GenBank/DDBJ databases">
        <authorList>
            <person name="Patil P.P."/>
            <person name="Midha S."/>
            <person name="Mali S."/>
            <person name="Gautam V."/>
            <person name="Dash L."/>
            <person name="Kumar S."/>
            <person name="Shastri J."/>
            <person name="Singhal L."/>
            <person name="Patil P.B."/>
        </authorList>
    </citation>
    <scope>NUCLEOTIDE SEQUENCE</scope>
    <source>
        <strain evidence="1">BC-19</strain>
    </source>
</reference>
<evidence type="ECO:0000313" key="3">
    <source>
        <dbReference type="Proteomes" id="UP000191686"/>
    </source>
</evidence>
<dbReference type="InterPro" id="IPR011004">
    <property type="entry name" value="Trimer_LpxA-like_sf"/>
</dbReference>
<dbReference type="SUPFAM" id="SSF51161">
    <property type="entry name" value="Trimeric LpxA-like enzymes"/>
    <property type="match status" value="1"/>
</dbReference>
<evidence type="ECO:0000313" key="2">
    <source>
        <dbReference type="EMBL" id="RSC10360.1"/>
    </source>
</evidence>
<dbReference type="EMBL" id="RKIO01000003">
    <property type="protein sequence ID" value="RSC10360.1"/>
    <property type="molecule type" value="Genomic_DNA"/>
</dbReference>
<dbReference type="Proteomes" id="UP000272140">
    <property type="component" value="Unassembled WGS sequence"/>
</dbReference>
<reference evidence="1 3" key="3">
    <citation type="journal article" date="2017" name="Front. Microbiol.">
        <title>Genomics Reveals a Unique Clone of Burkholderia cenocepacia Harboring an Actively Excising Novel Genomic Island.</title>
        <authorList>
            <person name="Patil P.P."/>
            <person name="Mali S."/>
            <person name="Midha S."/>
            <person name="Gautam V."/>
            <person name="Dash L."/>
            <person name="Kumar S."/>
            <person name="Shastri J."/>
            <person name="Singhal L."/>
            <person name="Patil P.B."/>
        </authorList>
    </citation>
    <scope>NUCLEOTIDE SEQUENCE [LARGE SCALE GENOMIC DNA]</scope>
    <source>
        <strain evidence="1 3">BC-19</strain>
    </source>
</reference>
<reference evidence="4" key="4">
    <citation type="submission" date="2018-11" db="EMBL/GenBank/DDBJ databases">
        <title>FDA dAtabase for Regulatory Grade micrObial Sequences (FDA-ARGOS): Supporting development and validation of Infectious Disease Dx tests.</title>
        <authorList>
            <person name="Goldberg B."/>
            <person name="Campos J."/>
            <person name="Tallon L."/>
            <person name="Sadzewicz L."/>
            <person name="Zhao X."/>
            <person name="Vavikolanu K."/>
            <person name="Mehta A."/>
            <person name="Aluvathingal J."/>
            <person name="Nadendla S."/>
            <person name="Geyer C."/>
            <person name="Nandy P."/>
            <person name="Yan Y."/>
            <person name="Sichtig H."/>
        </authorList>
    </citation>
    <scope>NUCLEOTIDE SEQUENCE [LARGE SCALE GENOMIC DNA]</scope>
    <source>
        <strain evidence="4">FDAARGOS_544</strain>
    </source>
</reference>
<sequence length="47" mass="4723">MSSTHPSASIISDVIVGAGCYIRPGASVLGDFGAIRVGADSNIQDNC</sequence>
<dbReference type="Proteomes" id="UP000191686">
    <property type="component" value="Unassembled WGS sequence"/>
</dbReference>
<reference evidence="1 3" key="2">
    <citation type="journal article" date="2017" name="Front. Microbiol.">
        <title>Genomics reveals a unique clone of Burkholderia cenocepacia harbouring an actively excising novel genomic island.</title>
        <authorList>
            <person name="Patil P."/>
            <person name="Mali S."/>
            <person name="Midha S."/>
            <person name="Gautam V."/>
            <person name="Dash L."/>
            <person name="Kumar S."/>
            <person name="Shastri J."/>
            <person name="Singhal L."/>
            <person name="Patil P.B."/>
        </authorList>
    </citation>
    <scope>NUCLEOTIDE SEQUENCE [LARGE SCALE GENOMIC DNA]</scope>
    <source>
        <strain evidence="1 3">BC-19</strain>
    </source>
</reference>
<dbReference type="EMBL" id="JYMX02000001">
    <property type="protein sequence ID" value="MCW3709691.1"/>
    <property type="molecule type" value="Genomic_DNA"/>
</dbReference>
<organism evidence="2 4">
    <name type="scientific">Burkholderia cenocepacia</name>
    <dbReference type="NCBI Taxonomy" id="95486"/>
    <lineage>
        <taxon>Bacteria</taxon>
        <taxon>Pseudomonadati</taxon>
        <taxon>Pseudomonadota</taxon>
        <taxon>Betaproteobacteria</taxon>
        <taxon>Burkholderiales</taxon>
        <taxon>Burkholderiaceae</taxon>
        <taxon>Burkholderia</taxon>
        <taxon>Burkholderia cepacia complex</taxon>
    </lineage>
</organism>
<gene>
    <name evidence="2" type="ORF">EGT41_18065</name>
    <name evidence="1" type="ORF">UE95_000195</name>
</gene>
<accession>A0A427NS67</accession>
<name>A0A427NS67_9BURK</name>
<reference evidence="2" key="5">
    <citation type="submission" date="2018-11" db="EMBL/GenBank/DDBJ databases">
        <title>FDA dAtabase for Regulatory Grade micrObial Sequences (FDA-ARGOS): Supporting development and validation of Infectious Disease Dx tests.</title>
        <authorList>
            <person name="Plongla R."/>
            <person name="Gilligan P."/>
            <person name="Tallon L.J."/>
            <person name="Sadzewicz L."/>
            <person name="Zhao X."/>
            <person name="Vavikolanu K."/>
            <person name="Mehta A."/>
            <person name="Aluvathingal J."/>
            <person name="Nadendla S."/>
            <person name="Geyer C."/>
            <person name="Nandy P."/>
            <person name="Yan Y."/>
            <person name="Sichtig H."/>
        </authorList>
    </citation>
    <scope>NUCLEOTIDE SEQUENCE</scope>
    <source>
        <strain evidence="2">FDAARGOS_544</strain>
    </source>
</reference>
<proteinExistence type="predicted"/>
<dbReference type="AlphaFoldDB" id="A0A427NS67"/>
<reference evidence="1" key="6">
    <citation type="submission" date="2021-09" db="EMBL/GenBank/DDBJ databases">
        <authorList>
            <person name="Saroha T."/>
            <person name="Patil P."/>
            <person name="Gautam D.V."/>
            <person name="Patil D.P.B."/>
        </authorList>
    </citation>
    <scope>NUCLEOTIDE SEQUENCE</scope>
    <source>
        <strain evidence="1">BC-19</strain>
    </source>
</reference>
<comment type="caution">
    <text evidence="2">The sequence shown here is derived from an EMBL/GenBank/DDBJ whole genome shotgun (WGS) entry which is preliminary data.</text>
</comment>
<dbReference type="Gene3D" id="2.160.10.10">
    <property type="entry name" value="Hexapeptide repeat proteins"/>
    <property type="match status" value="1"/>
</dbReference>
<protein>
    <submittedName>
        <fullName evidence="2">Uncharacterized protein</fullName>
    </submittedName>
</protein>
<evidence type="ECO:0000313" key="4">
    <source>
        <dbReference type="Proteomes" id="UP000272140"/>
    </source>
</evidence>
<evidence type="ECO:0000313" key="1">
    <source>
        <dbReference type="EMBL" id="MCW3709691.1"/>
    </source>
</evidence>